<sequence length="308" mass="33213">MRSADVTRARNTGHFVRSDLMNAVNAQHVSTSIQTLCLLEELRAAQRHVGQQQGASITFLLRNTSVFDQDAKLQSYIKDGKVRLVKGDGTSLEDVQKGWEAALEHGNGTLDLVLFSIGGLPNLSLTKGIVLATPDLCTRSLLNLFRTIPASLRAPSAQPRLVAITSRGITPTSHTTLPAALRAFYSLALGAPHDDKYGAERVLAHCMGVPWTQPAVKPAILPAGWEALPGLPAEGGFRRVLIVRPSLLTDGECLGDRGPKKGKAPYKAVAGEVDGGYTVSRRDIAHFIVQEALPHWDQWEGKGACVVY</sequence>
<dbReference type="SUPFAM" id="SSF51735">
    <property type="entry name" value="NAD(P)-binding Rossmann-fold domains"/>
    <property type="match status" value="1"/>
</dbReference>
<evidence type="ECO:0000313" key="2">
    <source>
        <dbReference type="Proteomes" id="UP000184267"/>
    </source>
</evidence>
<dbReference type="Proteomes" id="UP000184267">
    <property type="component" value="Unassembled WGS sequence"/>
</dbReference>
<reference evidence="1 2" key="1">
    <citation type="submission" date="2016-10" db="EMBL/GenBank/DDBJ databases">
        <title>Genome sequence of the basidiomycete white-rot fungus Trametes pubescens.</title>
        <authorList>
            <person name="Makela M.R."/>
            <person name="Granchi Z."/>
            <person name="Peng M."/>
            <person name="De Vries R.P."/>
            <person name="Grigoriev I."/>
            <person name="Riley R."/>
            <person name="Hilden K."/>
        </authorList>
    </citation>
    <scope>NUCLEOTIDE SEQUENCE [LARGE SCALE GENOMIC DNA]</scope>
    <source>
        <strain evidence="1 2">FBCC735</strain>
    </source>
</reference>
<comment type="caution">
    <text evidence="1">The sequence shown here is derived from an EMBL/GenBank/DDBJ whole genome shotgun (WGS) entry which is preliminary data.</text>
</comment>
<gene>
    <name evidence="1" type="ORF">TRAPUB_5351</name>
</gene>
<proteinExistence type="predicted"/>
<dbReference type="EMBL" id="MNAD01001566">
    <property type="protein sequence ID" value="OJT03965.1"/>
    <property type="molecule type" value="Genomic_DNA"/>
</dbReference>
<keyword evidence="2" id="KW-1185">Reference proteome</keyword>
<dbReference type="Gene3D" id="3.40.50.720">
    <property type="entry name" value="NAD(P)-binding Rossmann-like Domain"/>
    <property type="match status" value="1"/>
</dbReference>
<dbReference type="InterPro" id="IPR036291">
    <property type="entry name" value="NAD(P)-bd_dom_sf"/>
</dbReference>
<name>A0A1M2V8U2_TRAPU</name>
<accession>A0A1M2V8U2</accession>
<protein>
    <recommendedName>
        <fullName evidence="3">NAD(P)-binding domain-containing protein</fullName>
    </recommendedName>
</protein>
<organism evidence="1 2">
    <name type="scientific">Trametes pubescens</name>
    <name type="common">White-rot fungus</name>
    <dbReference type="NCBI Taxonomy" id="154538"/>
    <lineage>
        <taxon>Eukaryota</taxon>
        <taxon>Fungi</taxon>
        <taxon>Dikarya</taxon>
        <taxon>Basidiomycota</taxon>
        <taxon>Agaricomycotina</taxon>
        <taxon>Agaricomycetes</taxon>
        <taxon>Polyporales</taxon>
        <taxon>Polyporaceae</taxon>
        <taxon>Trametes</taxon>
    </lineage>
</organism>
<dbReference type="AlphaFoldDB" id="A0A1M2V8U2"/>
<evidence type="ECO:0008006" key="3">
    <source>
        <dbReference type="Google" id="ProtNLM"/>
    </source>
</evidence>
<dbReference type="OrthoDB" id="63935at2759"/>
<evidence type="ECO:0000313" key="1">
    <source>
        <dbReference type="EMBL" id="OJT03965.1"/>
    </source>
</evidence>
<dbReference type="OMA" id="RVLAHCM"/>